<dbReference type="PANTHER" id="PTHR14281">
    <property type="entry name" value="KINETOCHORE PROTEIN SPC25-RELATED"/>
    <property type="match status" value="1"/>
</dbReference>
<evidence type="ECO:0000256" key="5">
    <source>
        <dbReference type="ARBA" id="ARBA00022776"/>
    </source>
</evidence>
<evidence type="ECO:0000259" key="11">
    <source>
        <dbReference type="Pfam" id="PF08234"/>
    </source>
</evidence>
<dbReference type="PANTHER" id="PTHR14281:SF0">
    <property type="entry name" value="KINETOCHORE PROTEIN SPC25"/>
    <property type="match status" value="1"/>
</dbReference>
<keyword evidence="4 9" id="KW-0132">Cell division</keyword>
<reference evidence="12 13" key="1">
    <citation type="submission" date="2023-10" db="EMBL/GenBank/DDBJ databases">
        <title>Comparative genomics analysis reveals potential genetic determinants of host preference in Cryptosporidium xiaoi.</title>
        <authorList>
            <person name="Xiao L."/>
            <person name="Li J."/>
        </authorList>
    </citation>
    <scope>NUCLEOTIDE SEQUENCE [LARGE SCALE GENOMIC DNA]</scope>
    <source>
        <strain evidence="12 13">52996</strain>
    </source>
</reference>
<evidence type="ECO:0000256" key="8">
    <source>
        <dbReference type="ARBA" id="ARBA00023328"/>
    </source>
</evidence>
<dbReference type="GO" id="GO:0031262">
    <property type="term" value="C:Ndc80 complex"/>
    <property type="evidence" value="ECO:0007669"/>
    <property type="project" value="InterPro"/>
</dbReference>
<dbReference type="Gene3D" id="3.30.457.50">
    <property type="entry name" value="Chromosome segregation protein Spc25"/>
    <property type="match status" value="1"/>
</dbReference>
<sequence>MESHSIISNDLGEEIQDLKNKIQEWCGNISNMVETGIDSINERVSSDISFIKDSTVRIDGFEKRIRDSNELTEIKKVVASEKDEYRKCVLNNSKIMSEKVRYLENQLKEDKQKLEIERISYENDLKIAKQQSLEREKSCRIYSDNLGLYINKVNGNNRFTFIYIDDNNPDKEFYFDLYYDEKLQLYNGVDCNPNVREFATNIEKLNSRSISFRQFMCKMRKAFKANITNI</sequence>
<keyword evidence="7 9" id="KW-0131">Cell cycle</keyword>
<dbReference type="GO" id="GO:0051301">
    <property type="term" value="P:cell division"/>
    <property type="evidence" value="ECO:0007669"/>
    <property type="project" value="UniProtKB-UniRule"/>
</dbReference>
<accession>A0AAV9XWB4</accession>
<keyword evidence="9" id="KW-0995">Kinetochore</keyword>
<evidence type="ECO:0000313" key="12">
    <source>
        <dbReference type="EMBL" id="KAK6589065.1"/>
    </source>
</evidence>
<evidence type="ECO:0000256" key="4">
    <source>
        <dbReference type="ARBA" id="ARBA00022618"/>
    </source>
</evidence>
<evidence type="ECO:0000256" key="7">
    <source>
        <dbReference type="ARBA" id="ARBA00023306"/>
    </source>
</evidence>
<proteinExistence type="inferred from homology"/>
<comment type="function">
    <text evidence="9">Acts as a component of the essential kinetochore-associated NDC80 complex, which is required for chromosome segregation and spindle checkpoint activity.</text>
</comment>
<dbReference type="InterPro" id="IPR013255">
    <property type="entry name" value="Spc25_C"/>
</dbReference>
<organism evidence="12 13">
    <name type="scientific">Cryptosporidium xiaoi</name>
    <dbReference type="NCBI Taxonomy" id="659607"/>
    <lineage>
        <taxon>Eukaryota</taxon>
        <taxon>Sar</taxon>
        <taxon>Alveolata</taxon>
        <taxon>Apicomplexa</taxon>
        <taxon>Conoidasida</taxon>
        <taxon>Coccidia</taxon>
        <taxon>Eucoccidiorida</taxon>
        <taxon>Eimeriorina</taxon>
        <taxon>Cryptosporidiidae</taxon>
        <taxon>Cryptosporidium</taxon>
    </lineage>
</organism>
<keyword evidence="9" id="KW-0539">Nucleus</keyword>
<comment type="caution">
    <text evidence="12">The sequence shown here is derived from an EMBL/GenBank/DDBJ whole genome shotgun (WGS) entry which is preliminary data.</text>
</comment>
<keyword evidence="8 9" id="KW-0137">Centromere</keyword>
<dbReference type="InterPro" id="IPR045143">
    <property type="entry name" value="Spc25"/>
</dbReference>
<dbReference type="Proteomes" id="UP001311799">
    <property type="component" value="Unassembled WGS sequence"/>
</dbReference>
<name>A0AAV9XWB4_9CRYT</name>
<keyword evidence="5 9" id="KW-0498">Mitosis</keyword>
<evidence type="ECO:0000313" key="13">
    <source>
        <dbReference type="Proteomes" id="UP001311799"/>
    </source>
</evidence>
<keyword evidence="6 10" id="KW-0175">Coiled coil</keyword>
<comment type="similarity">
    <text evidence="2 9">Belongs to the SPC25 family.</text>
</comment>
<dbReference type="GO" id="GO:0005634">
    <property type="term" value="C:nucleus"/>
    <property type="evidence" value="ECO:0007669"/>
    <property type="project" value="UniProtKB-SubCell"/>
</dbReference>
<protein>
    <recommendedName>
        <fullName evidence="9">Kinetochore protein SPC25</fullName>
    </recommendedName>
</protein>
<gene>
    <name evidence="12" type="ORF">RS030_243623</name>
</gene>
<evidence type="ECO:0000256" key="10">
    <source>
        <dbReference type="SAM" id="Coils"/>
    </source>
</evidence>
<evidence type="ECO:0000256" key="6">
    <source>
        <dbReference type="ARBA" id="ARBA00023054"/>
    </source>
</evidence>
<comment type="subunit">
    <text evidence="9">Component of the NDC80 complex.</text>
</comment>
<evidence type="ECO:0000256" key="1">
    <source>
        <dbReference type="ARBA" id="ARBA00004584"/>
    </source>
</evidence>
<keyword evidence="3 9" id="KW-0158">Chromosome</keyword>
<dbReference type="GO" id="GO:0007059">
    <property type="term" value="P:chromosome segregation"/>
    <property type="evidence" value="ECO:0007669"/>
    <property type="project" value="InterPro"/>
</dbReference>
<evidence type="ECO:0000256" key="9">
    <source>
        <dbReference type="RuleBase" id="RU367150"/>
    </source>
</evidence>
<dbReference type="AlphaFoldDB" id="A0AAV9XWB4"/>
<keyword evidence="13" id="KW-1185">Reference proteome</keyword>
<dbReference type="EMBL" id="JAWDEY010000016">
    <property type="protein sequence ID" value="KAK6589065.1"/>
    <property type="molecule type" value="Genomic_DNA"/>
</dbReference>
<dbReference type="Pfam" id="PF08234">
    <property type="entry name" value="Spindle_Spc25"/>
    <property type="match status" value="1"/>
</dbReference>
<feature type="coiled-coil region" evidence="10">
    <location>
        <begin position="104"/>
        <end position="131"/>
    </location>
</feature>
<evidence type="ECO:0000256" key="2">
    <source>
        <dbReference type="ARBA" id="ARBA00006379"/>
    </source>
</evidence>
<dbReference type="CDD" id="cd23784">
    <property type="entry name" value="RWD_Spc25"/>
    <property type="match status" value="1"/>
</dbReference>
<evidence type="ECO:0000256" key="3">
    <source>
        <dbReference type="ARBA" id="ARBA00022454"/>
    </source>
</evidence>
<comment type="subcellular location">
    <subcellularLocation>
        <location evidence="1">Chromosome</location>
        <location evidence="1">Centromere</location>
    </subcellularLocation>
    <subcellularLocation>
        <location evidence="9">Nucleus</location>
    </subcellularLocation>
    <subcellularLocation>
        <location evidence="9">Chromosome</location>
        <location evidence="9">Centromere</location>
        <location evidence="9">Kinetochore</location>
    </subcellularLocation>
</comment>
<feature type="domain" description="Chromosome segregation protein Spc25 C-terminal" evidence="11">
    <location>
        <begin position="154"/>
        <end position="224"/>
    </location>
</feature>